<gene>
    <name evidence="1" type="primary">orf06867</name>
    <name evidence="1" type="ORF">Q903MT_gene6813</name>
</gene>
<name>A0A6B9XZ91_PICSI</name>
<proteinExistence type="predicted"/>
<keyword evidence="1" id="KW-0496">Mitochondrion</keyword>
<evidence type="ECO:0000313" key="1">
    <source>
        <dbReference type="EMBL" id="QHR92765.1"/>
    </source>
</evidence>
<protein>
    <submittedName>
        <fullName evidence="1">Uncharacterized protein</fullName>
    </submittedName>
</protein>
<organism evidence="1">
    <name type="scientific">Picea sitchensis</name>
    <name type="common">Sitka spruce</name>
    <name type="synonym">Pinus sitchensis</name>
    <dbReference type="NCBI Taxonomy" id="3332"/>
    <lineage>
        <taxon>Eukaryota</taxon>
        <taxon>Viridiplantae</taxon>
        <taxon>Streptophyta</taxon>
        <taxon>Embryophyta</taxon>
        <taxon>Tracheophyta</taxon>
        <taxon>Spermatophyta</taxon>
        <taxon>Pinopsida</taxon>
        <taxon>Pinidae</taxon>
        <taxon>Conifers I</taxon>
        <taxon>Pinales</taxon>
        <taxon>Pinaceae</taxon>
        <taxon>Picea</taxon>
    </lineage>
</organism>
<dbReference type="AlphaFoldDB" id="A0A6B9XZ91"/>
<accession>A0A6B9XZ91</accession>
<sequence length="92" mass="9939">MAVKNLSAGAVQQSKLKFPGSPLKVVLAVKNQSKKAVPTIPQQIQEKQAGRFTPSKGRYCGWIDWCVGGLAPSSISKKGQSVPCQRGSYLMY</sequence>
<geneLocation type="mitochondrion" evidence="1"/>
<dbReference type="EMBL" id="MK697705">
    <property type="protein sequence ID" value="QHR92765.1"/>
    <property type="molecule type" value="Genomic_DNA"/>
</dbReference>
<reference evidence="1" key="1">
    <citation type="submission" date="2019-03" db="EMBL/GenBank/DDBJ databases">
        <title>Largest Complete Mitochondrial Genome of a Gymnosperm, Sitka Spruce (Picea sitchensis), Indicates Complex Physical Structure.</title>
        <authorList>
            <person name="Jackman S.D."/>
            <person name="Coombe L."/>
            <person name="Warren R."/>
            <person name="Kirk H."/>
            <person name="Trinh E."/>
            <person name="McLeod T."/>
            <person name="Pleasance S."/>
            <person name="Pandoh P."/>
            <person name="Zhao Y."/>
            <person name="Coope R."/>
            <person name="Bousquet J."/>
            <person name="Bohlmann J.C."/>
            <person name="Jones S.J.M."/>
            <person name="Birol I."/>
        </authorList>
    </citation>
    <scope>NUCLEOTIDE SEQUENCE</scope>
    <source>
        <strain evidence="1">Q903</strain>
    </source>
</reference>